<accession>A0A6P7IQF0</accession>
<dbReference type="GeneID" id="114436740"/>
<dbReference type="InterPro" id="IPR051051">
    <property type="entry name" value="E3_ubiq-ligase_TRIM/RNF"/>
</dbReference>
<feature type="domain" description="B box-type" evidence="9">
    <location>
        <begin position="97"/>
        <end position="136"/>
    </location>
</feature>
<keyword evidence="1" id="KW-0399">Innate immunity</keyword>
<reference evidence="12" key="1">
    <citation type="submission" date="2025-08" db="UniProtKB">
        <authorList>
            <consortium name="RefSeq"/>
        </authorList>
    </citation>
    <scope>IDENTIFICATION</scope>
</reference>
<dbReference type="AlphaFoldDB" id="A0A6P7IQF0"/>
<dbReference type="Pfam" id="PF00622">
    <property type="entry name" value="SPRY"/>
    <property type="match status" value="1"/>
</dbReference>
<dbReference type="SMART" id="SM00449">
    <property type="entry name" value="SPRY"/>
    <property type="match status" value="1"/>
</dbReference>
<dbReference type="Gene3D" id="3.30.160.60">
    <property type="entry name" value="Classic Zinc Finger"/>
    <property type="match status" value="1"/>
</dbReference>
<dbReference type="InterPro" id="IPR013320">
    <property type="entry name" value="ConA-like_dom_sf"/>
</dbReference>
<keyword evidence="3 6" id="KW-0863">Zinc-finger</keyword>
<dbReference type="GO" id="GO:0005737">
    <property type="term" value="C:cytoplasm"/>
    <property type="evidence" value="ECO:0007669"/>
    <property type="project" value="UniProtKB-ARBA"/>
</dbReference>
<dbReference type="PRINTS" id="PR01407">
    <property type="entry name" value="BUTYPHLNCDUF"/>
</dbReference>
<dbReference type="PROSITE" id="PS50119">
    <property type="entry name" value="ZF_BBOX"/>
    <property type="match status" value="1"/>
</dbReference>
<feature type="domain" description="RING-type" evidence="8">
    <location>
        <begin position="15"/>
        <end position="60"/>
    </location>
</feature>
<evidence type="ECO:0000256" key="6">
    <source>
        <dbReference type="PROSITE-ProRule" id="PRU00024"/>
    </source>
</evidence>
<dbReference type="PANTHER" id="PTHR25465">
    <property type="entry name" value="B-BOX DOMAIN CONTAINING"/>
    <property type="match status" value="1"/>
</dbReference>
<dbReference type="InterPro" id="IPR043136">
    <property type="entry name" value="B30.2/SPRY_sf"/>
</dbReference>
<dbReference type="InterPro" id="IPR003877">
    <property type="entry name" value="SPRY_dom"/>
</dbReference>
<keyword evidence="11" id="KW-1185">Reference proteome</keyword>
<dbReference type="RefSeq" id="XP_028262959.1">
    <property type="nucleotide sequence ID" value="XM_028407158.1"/>
</dbReference>
<dbReference type="SMART" id="SM00184">
    <property type="entry name" value="RING"/>
    <property type="match status" value="1"/>
</dbReference>
<dbReference type="InterPro" id="IPR000315">
    <property type="entry name" value="Znf_B-box"/>
</dbReference>
<dbReference type="GO" id="GO:0045087">
    <property type="term" value="P:innate immune response"/>
    <property type="evidence" value="ECO:0007669"/>
    <property type="project" value="UniProtKB-KW"/>
</dbReference>
<gene>
    <name evidence="12" type="primary">LOC114436740</name>
</gene>
<feature type="domain" description="B30.2/SPRY" evidence="10">
    <location>
        <begin position="319"/>
        <end position="513"/>
    </location>
</feature>
<dbReference type="InterPro" id="IPR006574">
    <property type="entry name" value="PRY"/>
</dbReference>
<dbReference type="PANTHER" id="PTHR25465:SF14">
    <property type="entry name" value="E3 UBIQUITIN-PROTEIN LIGASE TRIM65"/>
    <property type="match status" value="1"/>
</dbReference>
<keyword evidence="5" id="KW-0391">Immunity</keyword>
<dbReference type="InterPro" id="IPR058030">
    <property type="entry name" value="TRIM8/14/16/25/29/45/65_CC"/>
</dbReference>
<dbReference type="Pfam" id="PF15227">
    <property type="entry name" value="zf-C3HC4_4"/>
    <property type="match status" value="1"/>
</dbReference>
<dbReference type="InParanoid" id="A0A6P7IQF0"/>
<evidence type="ECO:0000313" key="11">
    <source>
        <dbReference type="Proteomes" id="UP000515145"/>
    </source>
</evidence>
<dbReference type="InterPro" id="IPR001870">
    <property type="entry name" value="B30.2/SPRY"/>
</dbReference>
<evidence type="ECO:0000259" key="9">
    <source>
        <dbReference type="PROSITE" id="PS50119"/>
    </source>
</evidence>
<evidence type="ECO:0000259" key="10">
    <source>
        <dbReference type="PROSITE" id="PS50188"/>
    </source>
</evidence>
<evidence type="ECO:0000256" key="5">
    <source>
        <dbReference type="ARBA" id="ARBA00022859"/>
    </source>
</evidence>
<dbReference type="Pfam" id="PF00643">
    <property type="entry name" value="zf-B_box"/>
    <property type="match status" value="1"/>
</dbReference>
<evidence type="ECO:0000256" key="4">
    <source>
        <dbReference type="ARBA" id="ARBA00022833"/>
    </source>
</evidence>
<evidence type="ECO:0000313" key="12">
    <source>
        <dbReference type="RefSeq" id="XP_028262959.1"/>
    </source>
</evidence>
<dbReference type="InterPro" id="IPR017907">
    <property type="entry name" value="Znf_RING_CS"/>
</dbReference>
<dbReference type="SUPFAM" id="SSF57850">
    <property type="entry name" value="RING/U-box"/>
    <property type="match status" value="1"/>
</dbReference>
<dbReference type="Pfam" id="PF25600">
    <property type="entry name" value="TRIM_CC"/>
    <property type="match status" value="1"/>
</dbReference>
<dbReference type="InterPro" id="IPR013083">
    <property type="entry name" value="Znf_RING/FYVE/PHD"/>
</dbReference>
<evidence type="ECO:0000256" key="2">
    <source>
        <dbReference type="ARBA" id="ARBA00022723"/>
    </source>
</evidence>
<evidence type="ECO:0000256" key="3">
    <source>
        <dbReference type="ARBA" id="ARBA00022771"/>
    </source>
</evidence>
<proteinExistence type="predicted"/>
<name>A0A6P7IQF0_9TELE</name>
<protein>
    <submittedName>
        <fullName evidence="12">Tripartite motif-containing protein 16-like protein</fullName>
    </submittedName>
</protein>
<evidence type="ECO:0000256" key="7">
    <source>
        <dbReference type="SAM" id="Coils"/>
    </source>
</evidence>
<keyword evidence="2" id="KW-0479">Metal-binding</keyword>
<dbReference type="SMART" id="SM00589">
    <property type="entry name" value="PRY"/>
    <property type="match status" value="1"/>
</dbReference>
<organism evidence="11 12">
    <name type="scientific">Parambassis ranga</name>
    <name type="common">Indian glassy fish</name>
    <dbReference type="NCBI Taxonomy" id="210632"/>
    <lineage>
        <taxon>Eukaryota</taxon>
        <taxon>Metazoa</taxon>
        <taxon>Chordata</taxon>
        <taxon>Craniata</taxon>
        <taxon>Vertebrata</taxon>
        <taxon>Euteleostomi</taxon>
        <taxon>Actinopterygii</taxon>
        <taxon>Neopterygii</taxon>
        <taxon>Teleostei</taxon>
        <taxon>Neoteleostei</taxon>
        <taxon>Acanthomorphata</taxon>
        <taxon>Ovalentaria</taxon>
        <taxon>Ambassidae</taxon>
        <taxon>Parambassis</taxon>
    </lineage>
</organism>
<feature type="coiled-coil region" evidence="7">
    <location>
        <begin position="140"/>
        <end position="185"/>
    </location>
</feature>
<evidence type="ECO:0000256" key="1">
    <source>
        <dbReference type="ARBA" id="ARBA00022588"/>
    </source>
</evidence>
<dbReference type="PROSITE" id="PS50089">
    <property type="entry name" value="ZF_RING_2"/>
    <property type="match status" value="1"/>
</dbReference>
<dbReference type="PROSITE" id="PS00518">
    <property type="entry name" value="ZF_RING_1"/>
    <property type="match status" value="1"/>
</dbReference>
<dbReference type="OrthoDB" id="426657at2759"/>
<dbReference type="Pfam" id="PF13765">
    <property type="entry name" value="PRY"/>
    <property type="match status" value="1"/>
</dbReference>
<dbReference type="GO" id="GO:0008270">
    <property type="term" value="F:zinc ion binding"/>
    <property type="evidence" value="ECO:0007669"/>
    <property type="project" value="UniProtKB-KW"/>
</dbReference>
<dbReference type="Proteomes" id="UP000515145">
    <property type="component" value="Chromosome 5"/>
</dbReference>
<keyword evidence="4" id="KW-0862">Zinc</keyword>
<dbReference type="CDD" id="cd16040">
    <property type="entry name" value="SPRY_PRY_SNTX"/>
    <property type="match status" value="1"/>
</dbReference>
<sequence length="513" mass="58588">MAEYCFYVKTNHLSCRICSQVLRKPVTVPCGHNFCAHCIQRHWDQEQAANSTGLCSCAECGHTFSSRPQLIINTTLAEVVAEGREGRKRKLSESHVSGSSLCVTHSKPLDVYCRTDEQIICAQCTPDHIGHTIGWVSEERKRKQEELDNMQTQVTEILQKQREKCASMMKMLQQIEEEAKQIEDYCQGIIVGVIDALQRHYLTVKELIATQEEETAAQVHKSVHALQVRMEEMKKRDAELRCLAQTENNVYFLQKWLSVTPLCETDQVLFEGSEVPPLPFKLTKTAVEKLGRQLEDFCDKEFALISHTEVTPNDAAVLSHCTGEEPVTREQFLQYACELSLDPMTAHEDLVISDDDKEVKLCHPKCKNPHVSCPQRFLHRRQVLCREALQAERCYYEVEVEGDKAEIALAYKGINRKSLTKSSAFGGNAESWSLDRFTYYSVSHKDASIQLSTPPSHHRIGVYLQFKEGTLSFYEVSDTMKILYKMEAKFTEPLFPGFWLGDKCCIRICDLRL</sequence>
<dbReference type="InterPro" id="IPR003879">
    <property type="entry name" value="Butyrophylin_SPRY"/>
</dbReference>
<dbReference type="Gene3D" id="2.60.120.920">
    <property type="match status" value="1"/>
</dbReference>
<dbReference type="Gene3D" id="3.30.40.10">
    <property type="entry name" value="Zinc/RING finger domain, C3HC4 (zinc finger)"/>
    <property type="match status" value="1"/>
</dbReference>
<dbReference type="CDD" id="cd19769">
    <property type="entry name" value="Bbox2_TRIM16-like"/>
    <property type="match status" value="1"/>
</dbReference>
<dbReference type="SMART" id="SM00336">
    <property type="entry name" value="BBOX"/>
    <property type="match status" value="1"/>
</dbReference>
<dbReference type="InterPro" id="IPR001841">
    <property type="entry name" value="Znf_RING"/>
</dbReference>
<dbReference type="PROSITE" id="PS50188">
    <property type="entry name" value="B302_SPRY"/>
    <property type="match status" value="1"/>
</dbReference>
<dbReference type="SUPFAM" id="SSF49899">
    <property type="entry name" value="Concanavalin A-like lectins/glucanases"/>
    <property type="match status" value="1"/>
</dbReference>
<dbReference type="SUPFAM" id="SSF57845">
    <property type="entry name" value="B-box zinc-binding domain"/>
    <property type="match status" value="1"/>
</dbReference>
<evidence type="ECO:0000259" key="8">
    <source>
        <dbReference type="PROSITE" id="PS50089"/>
    </source>
</evidence>
<keyword evidence="7" id="KW-0175">Coiled coil</keyword>